<evidence type="ECO:0000313" key="5">
    <source>
        <dbReference type="Proteomes" id="UP001059950"/>
    </source>
</evidence>
<name>A0ABY5GR73_9GAMM</name>
<reference evidence="4" key="1">
    <citation type="submission" date="2021-04" db="EMBL/GenBank/DDBJ databases">
        <title>Oceanospirillales bacteria with DddD are important DMSP degraders in coastal seawater.</title>
        <authorList>
            <person name="Liu J."/>
        </authorList>
    </citation>
    <scope>NUCLEOTIDE SEQUENCE</scope>
    <source>
        <strain evidence="4">GY6</strain>
    </source>
</reference>
<dbReference type="EMBL" id="CP073344">
    <property type="protein sequence ID" value="UTW02395.1"/>
    <property type="molecule type" value="Genomic_DNA"/>
</dbReference>
<dbReference type="Gene3D" id="3.40.190.10">
    <property type="entry name" value="Periplasmic binding protein-like II"/>
    <property type="match status" value="2"/>
</dbReference>
<dbReference type="PIRSF" id="PIRSF002825">
    <property type="entry name" value="CfbpA"/>
    <property type="match status" value="1"/>
</dbReference>
<dbReference type="Pfam" id="PF13343">
    <property type="entry name" value="SBP_bac_6"/>
    <property type="match status" value="1"/>
</dbReference>
<accession>A0ABY5GR73</accession>
<dbReference type="Proteomes" id="UP001059950">
    <property type="component" value="Chromosome"/>
</dbReference>
<keyword evidence="5" id="KW-1185">Reference proteome</keyword>
<feature type="chain" id="PRO_5045346552" evidence="3">
    <location>
        <begin position="29"/>
        <end position="347"/>
    </location>
</feature>
<proteinExistence type="inferred from homology"/>
<dbReference type="PANTHER" id="PTHR30006">
    <property type="entry name" value="THIAMINE-BINDING PERIPLASMIC PROTEIN-RELATED"/>
    <property type="match status" value="1"/>
</dbReference>
<organism evidence="4 5">
    <name type="scientific">Amphritea atlantica</name>
    <dbReference type="NCBI Taxonomy" id="355243"/>
    <lineage>
        <taxon>Bacteria</taxon>
        <taxon>Pseudomonadati</taxon>
        <taxon>Pseudomonadota</taxon>
        <taxon>Gammaproteobacteria</taxon>
        <taxon>Oceanospirillales</taxon>
        <taxon>Oceanospirillaceae</taxon>
        <taxon>Amphritea</taxon>
    </lineage>
</organism>
<comment type="similarity">
    <text evidence="1">Belongs to the bacterial solute-binding protein 1 family.</text>
</comment>
<evidence type="ECO:0000256" key="2">
    <source>
        <dbReference type="ARBA" id="ARBA00022729"/>
    </source>
</evidence>
<dbReference type="PANTHER" id="PTHR30006:SF15">
    <property type="entry name" value="IRON-UTILIZATION PERIPLASMIC PROTEIN"/>
    <property type="match status" value="1"/>
</dbReference>
<gene>
    <name evidence="4" type="ORF">KDX31_13655</name>
</gene>
<dbReference type="InterPro" id="IPR026045">
    <property type="entry name" value="Ferric-bd"/>
</dbReference>
<evidence type="ECO:0000256" key="3">
    <source>
        <dbReference type="SAM" id="SignalP"/>
    </source>
</evidence>
<evidence type="ECO:0000313" key="4">
    <source>
        <dbReference type="EMBL" id="UTW02395.1"/>
    </source>
</evidence>
<dbReference type="SUPFAM" id="SSF53850">
    <property type="entry name" value="Periplasmic binding protein-like II"/>
    <property type="match status" value="1"/>
</dbReference>
<sequence length="347" mass="38618">MRKPFKQQIKKLAFIALPLTIAANSASAADEVNIYSYRQQFLIQPMLDAFTADTGIKTNVVFAKKGLIERLEHEGKNSPADIVLTSDIGPLYDVVEKGLTQPVESEILTGNIPAHYRDPANQWFGLTSRTRLIYASKDRVAEGEIKSYEELADPKWKGRICTRSGKHSYNLSLIGSMIAHHGEAEAEQWLEGVKANLARKPQGNDRAQVKAVKEGVCDIALGNSYYFGKMITNEKQPEQKEWANAVNLVFPNQDDRGAHMSISGAALTKYAPNKESAVKLMEFLSEAQAQSMYAEANFEFPVRPGTPRSELLNKYMGDFKQDSINLQKVAELRAQAARMADKVGFDN</sequence>
<feature type="signal peptide" evidence="3">
    <location>
        <begin position="1"/>
        <end position="28"/>
    </location>
</feature>
<dbReference type="CDD" id="cd13542">
    <property type="entry name" value="PBP2_FutA1_ilke"/>
    <property type="match status" value="1"/>
</dbReference>
<keyword evidence="2 3" id="KW-0732">Signal</keyword>
<protein>
    <submittedName>
        <fullName evidence="4">Fe(3+) ABC transporter substrate-binding protein</fullName>
    </submittedName>
</protein>
<evidence type="ECO:0000256" key="1">
    <source>
        <dbReference type="ARBA" id="ARBA00008520"/>
    </source>
</evidence>